<dbReference type="InterPro" id="IPR017452">
    <property type="entry name" value="GPCR_Rhodpsn_7TM"/>
</dbReference>
<keyword evidence="8 9" id="KW-0807">Transducer</keyword>
<evidence type="ECO:0000256" key="2">
    <source>
        <dbReference type="ARBA" id="ARBA00022475"/>
    </source>
</evidence>
<dbReference type="InterPro" id="IPR000276">
    <property type="entry name" value="GPCR_Rhodpsn"/>
</dbReference>
<evidence type="ECO:0000313" key="13">
    <source>
        <dbReference type="Proteomes" id="UP000237246"/>
    </source>
</evidence>
<keyword evidence="3 9" id="KW-0812">Transmembrane</keyword>
<comment type="similarity">
    <text evidence="9">Belongs to the G-protein coupled receptor 1 family.</text>
</comment>
<keyword evidence="5 9" id="KW-0297">G-protein coupled receptor</keyword>
<dbReference type="PROSITE" id="PS00237">
    <property type="entry name" value="G_PROTEIN_RECEP_F1_1"/>
    <property type="match status" value="1"/>
</dbReference>
<evidence type="ECO:0000256" key="6">
    <source>
        <dbReference type="ARBA" id="ARBA00023136"/>
    </source>
</evidence>
<keyword evidence="13" id="KW-1185">Reference proteome</keyword>
<feature type="transmembrane region" description="Helical" evidence="10">
    <location>
        <begin position="375"/>
        <end position="397"/>
    </location>
</feature>
<name>A0A2P4T1A5_BAMTH</name>
<dbReference type="PRINTS" id="PR00237">
    <property type="entry name" value="GPCRRHODOPSN"/>
</dbReference>
<comment type="caution">
    <text evidence="12">The sequence shown here is derived from an EMBL/GenBank/DDBJ whole genome shotgun (WGS) entry which is preliminary data.</text>
</comment>
<evidence type="ECO:0000256" key="3">
    <source>
        <dbReference type="ARBA" id="ARBA00022692"/>
    </source>
</evidence>
<dbReference type="PANTHER" id="PTHR22750">
    <property type="entry name" value="G-PROTEIN COUPLED RECEPTOR"/>
    <property type="match status" value="1"/>
</dbReference>
<keyword evidence="4 10" id="KW-1133">Transmembrane helix</keyword>
<evidence type="ECO:0000256" key="9">
    <source>
        <dbReference type="RuleBase" id="RU000688"/>
    </source>
</evidence>
<evidence type="ECO:0000256" key="8">
    <source>
        <dbReference type="ARBA" id="ARBA00023224"/>
    </source>
</evidence>
<dbReference type="Proteomes" id="UP000237246">
    <property type="component" value="Unassembled WGS sequence"/>
</dbReference>
<dbReference type="AlphaFoldDB" id="A0A2P4T1A5"/>
<dbReference type="GO" id="GO:0005886">
    <property type="term" value="C:plasma membrane"/>
    <property type="evidence" value="ECO:0007669"/>
    <property type="project" value="UniProtKB-SubCell"/>
</dbReference>
<evidence type="ECO:0000256" key="5">
    <source>
        <dbReference type="ARBA" id="ARBA00023040"/>
    </source>
</evidence>
<organism evidence="12 13">
    <name type="scientific">Bambusicola thoracicus</name>
    <name type="common">Chinese bamboo-partridge</name>
    <name type="synonym">Perdix thoracica</name>
    <dbReference type="NCBI Taxonomy" id="9083"/>
    <lineage>
        <taxon>Eukaryota</taxon>
        <taxon>Metazoa</taxon>
        <taxon>Chordata</taxon>
        <taxon>Craniata</taxon>
        <taxon>Vertebrata</taxon>
        <taxon>Euteleostomi</taxon>
        <taxon>Archelosauria</taxon>
        <taxon>Archosauria</taxon>
        <taxon>Dinosauria</taxon>
        <taxon>Saurischia</taxon>
        <taxon>Theropoda</taxon>
        <taxon>Coelurosauria</taxon>
        <taxon>Aves</taxon>
        <taxon>Neognathae</taxon>
        <taxon>Galloanserae</taxon>
        <taxon>Galliformes</taxon>
        <taxon>Phasianidae</taxon>
        <taxon>Perdicinae</taxon>
        <taxon>Bambusicola</taxon>
    </lineage>
</organism>
<feature type="transmembrane region" description="Helical" evidence="10">
    <location>
        <begin position="319"/>
        <end position="344"/>
    </location>
</feature>
<proteinExistence type="inferred from homology"/>
<comment type="subcellular location">
    <subcellularLocation>
        <location evidence="1">Cell membrane</location>
        <topology evidence="1">Multi-pass membrane protein</topology>
    </subcellularLocation>
</comment>
<evidence type="ECO:0000313" key="12">
    <source>
        <dbReference type="EMBL" id="POI30130.1"/>
    </source>
</evidence>
<evidence type="ECO:0000256" key="1">
    <source>
        <dbReference type="ARBA" id="ARBA00004651"/>
    </source>
</evidence>
<feature type="transmembrane region" description="Helical" evidence="10">
    <location>
        <begin position="158"/>
        <end position="182"/>
    </location>
</feature>
<dbReference type="Gene3D" id="1.20.1070.10">
    <property type="entry name" value="Rhodopsin 7-helix transmembrane proteins"/>
    <property type="match status" value="1"/>
</dbReference>
<keyword evidence="7 9" id="KW-0675">Receptor</keyword>
<keyword evidence="2" id="KW-1003">Cell membrane</keyword>
<feature type="transmembrane region" description="Helical" evidence="10">
    <location>
        <begin position="237"/>
        <end position="256"/>
    </location>
</feature>
<dbReference type="CDD" id="cd00637">
    <property type="entry name" value="7tm_classA_rhodopsin-like"/>
    <property type="match status" value="1"/>
</dbReference>
<sequence>MVLLFPLDFISEASRKDTCHVQSVVCALRYDYALRAELNCSMNEPGLNAEKDKMMQHIAILYEDQLNMDLTMMAYADKYELWNNLRLISIKLTDSRKLCLKIHVLIEKQGDSNAQVVQSLTEYEMVKADGYQLNLGFSTMNGYSNCSANHTEIWSRNLVLALGIPQLIINIASVIFNCTAIITRKATKDLHKPISILFCNLAFSDLFTSFSGFWISMLFITKPDDTIFGSKDMLAPYALYTTSILSTIYNLVSIGIERYLAVAESIRTRFRVARSHSIAVVLINWVLAFFLGCLPLMGWNCLHTGKNLSVLYSPFCVDYLIFITTPNVVAAFIVPLFTYLRIIMLLRERKLRMKACGQAIGTYKSAEIQVARTSIFIWLLALVSYAPLFAGVIFDAINHQCPLDLYPSVYIFRNCTAMLITMNCLGNPIIYTLKTKTLGAKLKSLKCLSGKRLQACTIANI</sequence>
<dbReference type="SUPFAM" id="SSF81321">
    <property type="entry name" value="Family A G protein-coupled receptor-like"/>
    <property type="match status" value="1"/>
</dbReference>
<feature type="transmembrane region" description="Helical" evidence="10">
    <location>
        <begin position="277"/>
        <end position="299"/>
    </location>
</feature>
<accession>A0A2P4T1A5</accession>
<dbReference type="EMBL" id="PPHD01012893">
    <property type="protein sequence ID" value="POI30130.1"/>
    <property type="molecule type" value="Genomic_DNA"/>
</dbReference>
<evidence type="ECO:0000259" key="11">
    <source>
        <dbReference type="PROSITE" id="PS50262"/>
    </source>
</evidence>
<feature type="transmembrane region" description="Helical" evidence="10">
    <location>
        <begin position="409"/>
        <end position="433"/>
    </location>
</feature>
<evidence type="ECO:0000256" key="7">
    <source>
        <dbReference type="ARBA" id="ARBA00023170"/>
    </source>
</evidence>
<feature type="domain" description="G-protein coupled receptors family 1 profile" evidence="11">
    <location>
        <begin position="176"/>
        <end position="431"/>
    </location>
</feature>
<keyword evidence="6 10" id="KW-0472">Membrane</keyword>
<feature type="transmembrane region" description="Helical" evidence="10">
    <location>
        <begin position="194"/>
        <end position="217"/>
    </location>
</feature>
<protein>
    <recommendedName>
        <fullName evidence="11">G-protein coupled receptors family 1 profile domain-containing protein</fullName>
    </recommendedName>
</protein>
<reference evidence="12 13" key="1">
    <citation type="submission" date="2018-01" db="EMBL/GenBank/DDBJ databases">
        <title>Comparison of the Chinese Bamboo Partridge and Red Junglefowl genome sequences highlights the importance of demography in genome evolution.</title>
        <authorList>
            <person name="Tiley G.P."/>
            <person name="Kimball R.T."/>
            <person name="Braun E.L."/>
            <person name="Burleigh J.G."/>
        </authorList>
    </citation>
    <scope>NUCLEOTIDE SEQUENCE [LARGE SCALE GENOMIC DNA]</scope>
    <source>
        <strain evidence="12">RTK389</strain>
        <tissue evidence="12">Blood</tissue>
    </source>
</reference>
<evidence type="ECO:0000256" key="10">
    <source>
        <dbReference type="SAM" id="Phobius"/>
    </source>
</evidence>
<dbReference type="Pfam" id="PF00001">
    <property type="entry name" value="7tm_1"/>
    <property type="match status" value="1"/>
</dbReference>
<gene>
    <name evidence="12" type="ORF">CIB84_006120</name>
</gene>
<dbReference type="PROSITE" id="PS50262">
    <property type="entry name" value="G_PROTEIN_RECEP_F1_2"/>
    <property type="match status" value="1"/>
</dbReference>
<dbReference type="GO" id="GO:0004930">
    <property type="term" value="F:G protein-coupled receptor activity"/>
    <property type="evidence" value="ECO:0007669"/>
    <property type="project" value="UniProtKB-KW"/>
</dbReference>
<evidence type="ECO:0000256" key="4">
    <source>
        <dbReference type="ARBA" id="ARBA00022989"/>
    </source>
</evidence>
<dbReference type="OrthoDB" id="9346248at2759"/>